<reference evidence="1 2" key="1">
    <citation type="journal article" date="2009" name="Appl. Environ. Microbiol.">
        <title>Genomic analysis of 'Elusimicrobium minutum,' the first cultivated representative of the phylum 'Elusimicrobia' (formerly termite group 1).</title>
        <authorList>
            <person name="Herlemann D.P.R."/>
            <person name="Geissinger O."/>
            <person name="Ikeda-Ohtsubo W."/>
            <person name="Kunin V."/>
            <person name="Sun H."/>
            <person name="Lapidus A."/>
            <person name="Hugenholtz P."/>
            <person name="Brune A."/>
        </authorList>
    </citation>
    <scope>NUCLEOTIDE SEQUENCE [LARGE SCALE GENOMIC DNA]</scope>
    <source>
        <strain evidence="1 2">Pei191</strain>
    </source>
</reference>
<proteinExistence type="predicted"/>
<evidence type="ECO:0000313" key="1">
    <source>
        <dbReference type="EMBL" id="ACC97783.1"/>
    </source>
</evidence>
<dbReference type="KEGG" id="emi:Emin_0221"/>
<dbReference type="Proteomes" id="UP000001029">
    <property type="component" value="Chromosome"/>
</dbReference>
<organism evidence="1 2">
    <name type="scientific">Elusimicrobium minutum (strain Pei191)</name>
    <dbReference type="NCBI Taxonomy" id="445932"/>
    <lineage>
        <taxon>Bacteria</taxon>
        <taxon>Pseudomonadati</taxon>
        <taxon>Elusimicrobiota</taxon>
        <taxon>Elusimicrobia</taxon>
        <taxon>Elusimicrobiales</taxon>
        <taxon>Elusimicrobiaceae</taxon>
        <taxon>Elusimicrobium</taxon>
    </lineage>
</organism>
<name>B2KB24_ELUMP</name>
<evidence type="ECO:0000313" key="2">
    <source>
        <dbReference type="Proteomes" id="UP000001029"/>
    </source>
</evidence>
<dbReference type="AlphaFoldDB" id="B2KB24"/>
<sequence length="30" mass="3575">MHRNDAVLWNEVIEDLARIRPVLDMLDAIR</sequence>
<protein>
    <submittedName>
        <fullName evidence="1">Uncharacterized protein</fullName>
    </submittedName>
</protein>
<accession>B2KB24</accession>
<keyword evidence="2" id="KW-1185">Reference proteome</keyword>
<dbReference type="EMBL" id="CP001055">
    <property type="protein sequence ID" value="ACC97783.1"/>
    <property type="molecule type" value="Genomic_DNA"/>
</dbReference>
<dbReference type="HOGENOM" id="CLU_3403297_0_0_0"/>
<gene>
    <name evidence="1" type="ordered locus">Emin_0221</name>
</gene>